<dbReference type="InterPro" id="IPR018200">
    <property type="entry name" value="USP_CS"/>
</dbReference>
<dbReference type="InterPro" id="IPR050185">
    <property type="entry name" value="Ub_carboxyl-term_hydrolase"/>
</dbReference>
<sequence>MPKPVGFQNLGNTCYMNAALQLITNSKYIGKAITENKKGKFTVAMANLINLRGTVGRTDPSEIKQLMGVKYRMFAGFGQQDSHEFIVQFLDLAHRELNSVTEKPAYVELNYDELKVQEGFSLYHDYQLKFENSPIQEVLQFHVIQEVTCSNCKHTSFTFIPEQQIIIDCDKLLKINKKPNLLDCLDFYFQTQEVNSRKCAKCKQNAEATLSKHLWTLPKQLIIVLKRFSSRGLKITDSVEFSDKADLSKYLHPEAEQTSFEYEFNAASLHSGSTGGGHYTAIVKQDGVMWDCNDSSVSKTSDRLDDGRIYVVSYSLV</sequence>
<dbReference type="EMBL" id="CATOUU010000834">
    <property type="protein sequence ID" value="CAI9952877.1"/>
    <property type="molecule type" value="Genomic_DNA"/>
</dbReference>
<comment type="caution">
    <text evidence="2">The sequence shown here is derived from an EMBL/GenBank/DDBJ whole genome shotgun (WGS) entry which is preliminary data.</text>
</comment>
<dbReference type="PANTHER" id="PTHR21646">
    <property type="entry name" value="UBIQUITIN CARBOXYL-TERMINAL HYDROLASE"/>
    <property type="match status" value="1"/>
</dbReference>
<organism evidence="2">
    <name type="scientific">Hexamita inflata</name>
    <dbReference type="NCBI Taxonomy" id="28002"/>
    <lineage>
        <taxon>Eukaryota</taxon>
        <taxon>Metamonada</taxon>
        <taxon>Diplomonadida</taxon>
        <taxon>Hexamitidae</taxon>
        <taxon>Hexamitinae</taxon>
        <taxon>Hexamita</taxon>
    </lineage>
</organism>
<dbReference type="InterPro" id="IPR028889">
    <property type="entry name" value="USP"/>
</dbReference>
<dbReference type="Gene3D" id="3.90.70.10">
    <property type="entry name" value="Cysteine proteinases"/>
    <property type="match status" value="1"/>
</dbReference>
<evidence type="ECO:0000259" key="1">
    <source>
        <dbReference type="PROSITE" id="PS50235"/>
    </source>
</evidence>
<dbReference type="Pfam" id="PF00443">
    <property type="entry name" value="UCH"/>
    <property type="match status" value="1"/>
</dbReference>
<proteinExistence type="predicted"/>
<evidence type="ECO:0000313" key="3">
    <source>
        <dbReference type="EMBL" id="CAL5985319.1"/>
    </source>
</evidence>
<dbReference type="InterPro" id="IPR001394">
    <property type="entry name" value="Peptidase_C19_UCH"/>
</dbReference>
<dbReference type="GO" id="GO:0004843">
    <property type="term" value="F:cysteine-type deubiquitinase activity"/>
    <property type="evidence" value="ECO:0007669"/>
    <property type="project" value="InterPro"/>
</dbReference>
<dbReference type="PROSITE" id="PS00972">
    <property type="entry name" value="USP_1"/>
    <property type="match status" value="1"/>
</dbReference>
<name>A0AA86QGL8_9EUKA</name>
<evidence type="ECO:0000313" key="4">
    <source>
        <dbReference type="Proteomes" id="UP001642409"/>
    </source>
</evidence>
<reference evidence="3 4" key="2">
    <citation type="submission" date="2024-07" db="EMBL/GenBank/DDBJ databases">
        <authorList>
            <person name="Akdeniz Z."/>
        </authorList>
    </citation>
    <scope>NUCLEOTIDE SEQUENCE [LARGE SCALE GENOMIC DNA]</scope>
</reference>
<reference evidence="2" key="1">
    <citation type="submission" date="2023-06" db="EMBL/GenBank/DDBJ databases">
        <authorList>
            <person name="Kurt Z."/>
        </authorList>
    </citation>
    <scope>NUCLEOTIDE SEQUENCE</scope>
</reference>
<dbReference type="SUPFAM" id="SSF54001">
    <property type="entry name" value="Cysteine proteinases"/>
    <property type="match status" value="1"/>
</dbReference>
<gene>
    <name evidence="2" type="ORF">HINF_LOCUS40522</name>
    <name evidence="3" type="ORF">HINF_LOCUS8780</name>
</gene>
<evidence type="ECO:0000313" key="2">
    <source>
        <dbReference type="EMBL" id="CAI9952877.1"/>
    </source>
</evidence>
<dbReference type="AlphaFoldDB" id="A0AA86QGL8"/>
<keyword evidence="4" id="KW-1185">Reference proteome</keyword>
<dbReference type="EMBL" id="CAXDID020000018">
    <property type="protein sequence ID" value="CAL5985319.1"/>
    <property type="molecule type" value="Genomic_DNA"/>
</dbReference>
<feature type="domain" description="USP" evidence="1">
    <location>
        <begin position="5"/>
        <end position="317"/>
    </location>
</feature>
<keyword evidence="2" id="KW-0378">Hydrolase</keyword>
<dbReference type="PROSITE" id="PS50235">
    <property type="entry name" value="USP_3"/>
    <property type="match status" value="1"/>
</dbReference>
<accession>A0AA86QGL8</accession>
<dbReference type="InterPro" id="IPR038765">
    <property type="entry name" value="Papain-like_cys_pep_sf"/>
</dbReference>
<dbReference type="CDD" id="cd02257">
    <property type="entry name" value="Peptidase_C19"/>
    <property type="match status" value="1"/>
</dbReference>
<protein>
    <submittedName>
        <fullName evidence="2">Ubiquitin carboxyl-terminal hydrolase family protein</fullName>
    </submittedName>
    <submittedName>
        <fullName evidence="3">Ubiquitin_carboxyl-terminal hydrolase family protein</fullName>
    </submittedName>
</protein>
<dbReference type="GO" id="GO:0016579">
    <property type="term" value="P:protein deubiquitination"/>
    <property type="evidence" value="ECO:0007669"/>
    <property type="project" value="InterPro"/>
</dbReference>
<dbReference type="Proteomes" id="UP001642409">
    <property type="component" value="Unassembled WGS sequence"/>
</dbReference>